<sequence length="322" mass="36449">MDVLREPIGSGSDDTAVSVPLSIRSNLTYAVAVYYENVELHETQQTPWPVKTGSVTTVVDIYQRSLDAKTKEMRCTAYGIYRHEYYSTHYILCREYDDFRHKPGTRSREFVFQSNRTVAVFVAKDLLNEYLSNWQFVYDASMPNSVDLTIKMDFASKNFTVTTSKEKLNSFRVNMTQMALVNAGIDYISVTETVSWIRDNSTVPSKSFNGENRGDRYLLGAWKQSNQLVDTRFSQYTSNAHDIPLVEFTSWQGYLFISLVSVALLISIIFTSITTTLVNIACSESLDMSAGESINWSTKTGFDINNDISGNPIIKFVRGGKI</sequence>
<feature type="transmembrane region" description="Helical" evidence="1">
    <location>
        <begin position="254"/>
        <end position="278"/>
    </location>
</feature>
<keyword evidence="3" id="KW-1185">Reference proteome</keyword>
<evidence type="ECO:0000256" key="1">
    <source>
        <dbReference type="SAM" id="Phobius"/>
    </source>
</evidence>
<evidence type="ECO:0000313" key="2">
    <source>
        <dbReference type="EMBL" id="ORY46570.1"/>
    </source>
</evidence>
<gene>
    <name evidence="2" type="ORF">BCR33DRAFT_849254</name>
</gene>
<dbReference type="EMBL" id="MCGO01000016">
    <property type="protein sequence ID" value="ORY46570.1"/>
    <property type="molecule type" value="Genomic_DNA"/>
</dbReference>
<dbReference type="Proteomes" id="UP000193642">
    <property type="component" value="Unassembled WGS sequence"/>
</dbReference>
<comment type="caution">
    <text evidence="2">The sequence shown here is derived from an EMBL/GenBank/DDBJ whole genome shotgun (WGS) entry which is preliminary data.</text>
</comment>
<dbReference type="AlphaFoldDB" id="A0A1Y2CHQ1"/>
<name>A0A1Y2CHQ1_9FUNG</name>
<keyword evidence="1" id="KW-1133">Transmembrane helix</keyword>
<keyword evidence="1" id="KW-0812">Transmembrane</keyword>
<accession>A0A1Y2CHQ1</accession>
<organism evidence="2 3">
    <name type="scientific">Rhizoclosmatium globosum</name>
    <dbReference type="NCBI Taxonomy" id="329046"/>
    <lineage>
        <taxon>Eukaryota</taxon>
        <taxon>Fungi</taxon>
        <taxon>Fungi incertae sedis</taxon>
        <taxon>Chytridiomycota</taxon>
        <taxon>Chytridiomycota incertae sedis</taxon>
        <taxon>Chytridiomycetes</taxon>
        <taxon>Chytridiales</taxon>
        <taxon>Chytriomycetaceae</taxon>
        <taxon>Rhizoclosmatium</taxon>
    </lineage>
</organism>
<dbReference type="OrthoDB" id="2165882at2759"/>
<reference evidence="2 3" key="1">
    <citation type="submission" date="2016-07" db="EMBL/GenBank/DDBJ databases">
        <title>Pervasive Adenine N6-methylation of Active Genes in Fungi.</title>
        <authorList>
            <consortium name="DOE Joint Genome Institute"/>
            <person name="Mondo S.J."/>
            <person name="Dannebaum R.O."/>
            <person name="Kuo R.C."/>
            <person name="Labutti K."/>
            <person name="Haridas S."/>
            <person name="Kuo A."/>
            <person name="Salamov A."/>
            <person name="Ahrendt S.R."/>
            <person name="Lipzen A."/>
            <person name="Sullivan W."/>
            <person name="Andreopoulos W.B."/>
            <person name="Clum A."/>
            <person name="Lindquist E."/>
            <person name="Daum C."/>
            <person name="Ramamoorthy G.K."/>
            <person name="Gryganskyi A."/>
            <person name="Culley D."/>
            <person name="Magnuson J.K."/>
            <person name="James T.Y."/>
            <person name="O'Malley M.A."/>
            <person name="Stajich J.E."/>
            <person name="Spatafora J.W."/>
            <person name="Visel A."/>
            <person name="Grigoriev I.V."/>
        </authorList>
    </citation>
    <scope>NUCLEOTIDE SEQUENCE [LARGE SCALE GENOMIC DNA]</scope>
    <source>
        <strain evidence="2 3">JEL800</strain>
    </source>
</reference>
<protein>
    <submittedName>
        <fullName evidence="2">Uncharacterized protein</fullName>
    </submittedName>
</protein>
<keyword evidence="1" id="KW-0472">Membrane</keyword>
<evidence type="ECO:0000313" key="3">
    <source>
        <dbReference type="Proteomes" id="UP000193642"/>
    </source>
</evidence>
<proteinExistence type="predicted"/>